<comment type="caution">
    <text evidence="2">The sequence shown here is derived from an EMBL/GenBank/DDBJ whole genome shotgun (WGS) entry which is preliminary data.</text>
</comment>
<organism evidence="2 3">
    <name type="scientific">Favolaschia claudopus</name>
    <dbReference type="NCBI Taxonomy" id="2862362"/>
    <lineage>
        <taxon>Eukaryota</taxon>
        <taxon>Fungi</taxon>
        <taxon>Dikarya</taxon>
        <taxon>Basidiomycota</taxon>
        <taxon>Agaricomycotina</taxon>
        <taxon>Agaricomycetes</taxon>
        <taxon>Agaricomycetidae</taxon>
        <taxon>Agaricales</taxon>
        <taxon>Marasmiineae</taxon>
        <taxon>Mycenaceae</taxon>
        <taxon>Favolaschia</taxon>
    </lineage>
</organism>
<evidence type="ECO:0000313" key="2">
    <source>
        <dbReference type="EMBL" id="KAK6978177.1"/>
    </source>
</evidence>
<gene>
    <name evidence="2" type="ORF">R3P38DRAFT_2809362</name>
</gene>
<keyword evidence="3" id="KW-1185">Reference proteome</keyword>
<feature type="region of interest" description="Disordered" evidence="1">
    <location>
        <begin position="1"/>
        <end position="40"/>
    </location>
</feature>
<evidence type="ECO:0000313" key="3">
    <source>
        <dbReference type="Proteomes" id="UP001362999"/>
    </source>
</evidence>
<dbReference type="Proteomes" id="UP001362999">
    <property type="component" value="Unassembled WGS sequence"/>
</dbReference>
<proteinExistence type="predicted"/>
<protein>
    <recommendedName>
        <fullName evidence="4">F-box domain-containing protein</fullName>
    </recommendedName>
</protein>
<sequence>MTSRRGWTSGGWGPGWASDPPESEPLAPAKPSLSKEMNSPLFPAGGPHPGIVKRLASSQSDSHRGGFFFESMGEWMSDAGKYQRAICSTRSWLEKESARVAVRAAFVDYIISATLFEARSIQRVPPEIWHLIFKMAYGERIIHWSPDTVLYTPMSVCRNWRDIIAGGAAGGLWSPIDFRGISPTKCRARAAQLGYALNRGPLTVSVSMDDVDPMISGSLHRLVNRELDLTLNIHDFYSTSFRARLGRTVFRVQYPVPNVSTLAIEGGTFWTGEYPCRDVLPSWAEILTAEQAVCRWVWPVSSSLKSLTFLWTMTPEICFTFPWGQIESYAELNTARINGSLPSSHLQNMSNLRVLCLSGVWLPSAGTQPVSLLRLEELSFVVPWSDVPIEGHFAGIHVPELRVLRLRGRHTRSPSEEQAAHNFHGNLEVFLTQCPLLTTLSVALQIPYSGRAIAQHMAASPNLLSLYILAANRDMFDLDFVQGIADLSISPFLQTLVVQQGRYWDGESEESVREKDVSSRFVQAIKRRFEHGLKILSMPENGGRPYADVSTRHELWELSTSWNWVDDRWGVGGVKISSALRERLLALGTLLNVTVDLDTPFQ</sequence>
<evidence type="ECO:0000256" key="1">
    <source>
        <dbReference type="SAM" id="MobiDB-lite"/>
    </source>
</evidence>
<dbReference type="AlphaFoldDB" id="A0AAV9ZDS1"/>
<reference evidence="2 3" key="1">
    <citation type="journal article" date="2024" name="J Genomics">
        <title>Draft genome sequencing and assembly of Favolaschia claudopus CIRM-BRFM 2984 isolated from oak limbs.</title>
        <authorList>
            <person name="Navarro D."/>
            <person name="Drula E."/>
            <person name="Chaduli D."/>
            <person name="Cazenave R."/>
            <person name="Ahrendt S."/>
            <person name="Wang J."/>
            <person name="Lipzen A."/>
            <person name="Daum C."/>
            <person name="Barry K."/>
            <person name="Grigoriev I.V."/>
            <person name="Favel A."/>
            <person name="Rosso M.N."/>
            <person name="Martin F."/>
        </authorList>
    </citation>
    <scope>NUCLEOTIDE SEQUENCE [LARGE SCALE GENOMIC DNA]</scope>
    <source>
        <strain evidence="2 3">CIRM-BRFM 2984</strain>
    </source>
</reference>
<dbReference type="SUPFAM" id="SSF52047">
    <property type="entry name" value="RNI-like"/>
    <property type="match status" value="1"/>
</dbReference>
<evidence type="ECO:0008006" key="4">
    <source>
        <dbReference type="Google" id="ProtNLM"/>
    </source>
</evidence>
<accession>A0AAV9ZDS1</accession>
<dbReference type="EMBL" id="JAWWNJ010000161">
    <property type="protein sequence ID" value="KAK6978177.1"/>
    <property type="molecule type" value="Genomic_DNA"/>
</dbReference>
<name>A0AAV9ZDS1_9AGAR</name>